<dbReference type="EMBL" id="MU157898">
    <property type="protein sequence ID" value="KAF9524470.1"/>
    <property type="molecule type" value="Genomic_DNA"/>
</dbReference>
<evidence type="ECO:0000313" key="2">
    <source>
        <dbReference type="EMBL" id="KAF9524470.1"/>
    </source>
</evidence>
<dbReference type="SUPFAM" id="SSF52047">
    <property type="entry name" value="RNI-like"/>
    <property type="match status" value="1"/>
</dbReference>
<comment type="caution">
    <text evidence="2">The sequence shown here is derived from an EMBL/GenBank/DDBJ whole genome shotgun (WGS) entry which is preliminary data.</text>
</comment>
<sequence length="597" mass="67560">MGAAASSSSFAFDMAAQPAVRPPVMCKPLSDIQPISFDRAFGARIFTSNLPILRLPTELFPSITRYLSSRDLASLSLVDRDCRLLAALSQFKSLQLNIANSKCRFIRDCHPSVPDDSEYVRACVRRLRVVMHPESGVRRSDGPPNPISLPLSSTSGECTFACIDYFQAMGDVIEKALPNLHVLDFDIPYALPPTLLQSIFRSPVKHFRLNGTMLIDDVRTPISSGFMPLETLNLKISWPGMHDRGNAFELYGHLLRHASATLQRLELHGRGLNDHIQIPDDMPAFPHLRSLVLNRFSDNHDRLLDLFLGSNSRIHTLAIDSSTVSTKVFLRNRGYMCSLDQFCWLNCTTVDGADEILTFLSDNIHLSTFHVLHGLPTTFINNELLPLVQASFKSLTSLKLVWAAPDIAEDSLQAISSIHSLRSLWLSAGNQDVFRNTWEIDTESILSHLSPLRNLETLAFSKDTYKIDIHPLAPVFCDYYATKVLPTDVDLTRYLSSEELHRYKDAETAPYDEAISRQVKIRRVAWERWHAEQMLVFANRFAQMFVRLRWCFIGQLAFSIDPDNGKGARMAFMDSVVRNPCLRSLHKRMSLNTWQHA</sequence>
<dbReference type="AlphaFoldDB" id="A0A9P6E8K6"/>
<name>A0A9P6E8K6_9AGAR</name>
<accession>A0A9P6E8K6</accession>
<evidence type="ECO:0000313" key="3">
    <source>
        <dbReference type="Proteomes" id="UP000807306"/>
    </source>
</evidence>
<reference evidence="2" key="1">
    <citation type="submission" date="2020-11" db="EMBL/GenBank/DDBJ databases">
        <authorList>
            <consortium name="DOE Joint Genome Institute"/>
            <person name="Ahrendt S."/>
            <person name="Riley R."/>
            <person name="Andreopoulos W."/>
            <person name="Labutti K."/>
            <person name="Pangilinan J."/>
            <person name="Ruiz-Duenas F.J."/>
            <person name="Barrasa J.M."/>
            <person name="Sanchez-Garcia M."/>
            <person name="Camarero S."/>
            <person name="Miyauchi S."/>
            <person name="Serrano A."/>
            <person name="Linde D."/>
            <person name="Babiker R."/>
            <person name="Drula E."/>
            <person name="Ayuso-Fernandez I."/>
            <person name="Pacheco R."/>
            <person name="Padilla G."/>
            <person name="Ferreira P."/>
            <person name="Barriuso J."/>
            <person name="Kellner H."/>
            <person name="Castanera R."/>
            <person name="Alfaro M."/>
            <person name="Ramirez L."/>
            <person name="Pisabarro A.G."/>
            <person name="Kuo A."/>
            <person name="Tritt A."/>
            <person name="Lipzen A."/>
            <person name="He G."/>
            <person name="Yan M."/>
            <person name="Ng V."/>
            <person name="Cullen D."/>
            <person name="Martin F."/>
            <person name="Rosso M.-N."/>
            <person name="Henrissat B."/>
            <person name="Hibbett D."/>
            <person name="Martinez A.T."/>
            <person name="Grigoriev I.V."/>
        </authorList>
    </citation>
    <scope>NUCLEOTIDE SEQUENCE</scope>
    <source>
        <strain evidence="2">CBS 506.95</strain>
    </source>
</reference>
<dbReference type="OrthoDB" id="3257981at2759"/>
<keyword evidence="3" id="KW-1185">Reference proteome</keyword>
<dbReference type="InterPro" id="IPR032675">
    <property type="entry name" value="LRR_dom_sf"/>
</dbReference>
<dbReference type="Gene3D" id="3.80.10.10">
    <property type="entry name" value="Ribonuclease Inhibitor"/>
    <property type="match status" value="1"/>
</dbReference>
<evidence type="ECO:0000259" key="1">
    <source>
        <dbReference type="PROSITE" id="PS50181"/>
    </source>
</evidence>
<protein>
    <recommendedName>
        <fullName evidence="1">F-box domain-containing protein</fullName>
    </recommendedName>
</protein>
<dbReference type="Proteomes" id="UP000807306">
    <property type="component" value="Unassembled WGS sequence"/>
</dbReference>
<proteinExistence type="predicted"/>
<feature type="domain" description="F-box" evidence="1">
    <location>
        <begin position="49"/>
        <end position="94"/>
    </location>
</feature>
<dbReference type="InterPro" id="IPR001810">
    <property type="entry name" value="F-box_dom"/>
</dbReference>
<organism evidence="2 3">
    <name type="scientific">Crepidotus variabilis</name>
    <dbReference type="NCBI Taxonomy" id="179855"/>
    <lineage>
        <taxon>Eukaryota</taxon>
        <taxon>Fungi</taxon>
        <taxon>Dikarya</taxon>
        <taxon>Basidiomycota</taxon>
        <taxon>Agaricomycotina</taxon>
        <taxon>Agaricomycetes</taxon>
        <taxon>Agaricomycetidae</taxon>
        <taxon>Agaricales</taxon>
        <taxon>Agaricineae</taxon>
        <taxon>Crepidotaceae</taxon>
        <taxon>Crepidotus</taxon>
    </lineage>
</organism>
<gene>
    <name evidence="2" type="ORF">CPB83DRAFT_861201</name>
</gene>
<dbReference type="PROSITE" id="PS50181">
    <property type="entry name" value="FBOX"/>
    <property type="match status" value="1"/>
</dbReference>